<reference evidence="2 3" key="1">
    <citation type="submission" date="2019-06" db="EMBL/GenBank/DDBJ databases">
        <title>Whole genome shotgun sequence of Komagataeibacter hansenii NBRC 14820.</title>
        <authorList>
            <person name="Hosoyama A."/>
            <person name="Uohara A."/>
            <person name="Ohji S."/>
            <person name="Ichikawa N."/>
        </authorList>
    </citation>
    <scope>NUCLEOTIDE SEQUENCE [LARGE SCALE GENOMIC DNA]</scope>
    <source>
        <strain evidence="2 3">NBRC 14820</strain>
    </source>
</reference>
<evidence type="ECO:0000313" key="3">
    <source>
        <dbReference type="Proteomes" id="UP000319478"/>
    </source>
</evidence>
<dbReference type="EMBL" id="BJNN01000023">
    <property type="protein sequence ID" value="GEC62421.1"/>
    <property type="molecule type" value="Genomic_DNA"/>
</dbReference>
<dbReference type="PANTHER" id="PTHR34203">
    <property type="entry name" value="METHYLTRANSFERASE, FKBM FAMILY PROTEIN"/>
    <property type="match status" value="1"/>
</dbReference>
<organism evidence="2 3">
    <name type="scientific">Novacetimonas hansenii</name>
    <name type="common">Komagataeibacter hansenii</name>
    <dbReference type="NCBI Taxonomy" id="436"/>
    <lineage>
        <taxon>Bacteria</taxon>
        <taxon>Pseudomonadati</taxon>
        <taxon>Pseudomonadota</taxon>
        <taxon>Alphaproteobacteria</taxon>
        <taxon>Acetobacterales</taxon>
        <taxon>Acetobacteraceae</taxon>
        <taxon>Novacetimonas</taxon>
    </lineage>
</organism>
<sequence>MNILEIKTTISFDLSDDFHSYIYIDKIKNGTNIEQSATLLWGPYVDIPSGSWKVVFNGMFEAGENESTCDVSTEMGLFTLGTSALCPGTGKIAEIEFSNPTTNIKVEFRVSTAAGSRIRIDSITLQRQADYAHTTAIATSIPNTGRNFKIYQRDGLNLLLDEESLVDHEIIYNGAWEQKQLSYMKEIASGFHGNTSKKVFLDIGSYFGLYSLHMSRINVFDQIIAFEVDEINHRQLQANLLLNDPEFFIKTHNFALSDKDGETFFFPSKLHPGKNRGGVGIVPENQDHTNCVKVSTRALDSLLDLSGHIILAKIDVEGAEFAVLRGMHNILCNNNCVLQIEALIFNDDDVEKHAQIDAFLVSLGYRRIHSVGVDNYYSNFH</sequence>
<feature type="domain" description="Methyltransferase FkbM" evidence="1">
    <location>
        <begin position="202"/>
        <end position="366"/>
    </location>
</feature>
<gene>
    <name evidence="2" type="ORF">GHA01_02700</name>
</gene>
<dbReference type="RefSeq" id="WP_141312673.1">
    <property type="nucleotide sequence ID" value="NZ_BJNN01000023.1"/>
</dbReference>
<keyword evidence="3" id="KW-1185">Reference proteome</keyword>
<dbReference type="InterPro" id="IPR029063">
    <property type="entry name" value="SAM-dependent_MTases_sf"/>
</dbReference>
<protein>
    <recommendedName>
        <fullName evidence="1">Methyltransferase FkbM domain-containing protein</fullName>
    </recommendedName>
</protein>
<dbReference type="Pfam" id="PF05050">
    <property type="entry name" value="Methyltransf_21"/>
    <property type="match status" value="1"/>
</dbReference>
<dbReference type="InterPro" id="IPR052514">
    <property type="entry name" value="SAM-dependent_MTase"/>
</dbReference>
<comment type="caution">
    <text evidence="2">The sequence shown here is derived from an EMBL/GenBank/DDBJ whole genome shotgun (WGS) entry which is preliminary data.</text>
</comment>
<dbReference type="SUPFAM" id="SSF53335">
    <property type="entry name" value="S-adenosyl-L-methionine-dependent methyltransferases"/>
    <property type="match status" value="1"/>
</dbReference>
<proteinExistence type="predicted"/>
<dbReference type="NCBIfam" id="TIGR01444">
    <property type="entry name" value="fkbM_fam"/>
    <property type="match status" value="1"/>
</dbReference>
<dbReference type="Proteomes" id="UP000319478">
    <property type="component" value="Unassembled WGS sequence"/>
</dbReference>
<name>A0ABQ0SB92_NOVHA</name>
<dbReference type="Gene3D" id="3.40.50.150">
    <property type="entry name" value="Vaccinia Virus protein VP39"/>
    <property type="match status" value="1"/>
</dbReference>
<accession>A0ABQ0SB92</accession>
<dbReference type="InterPro" id="IPR006342">
    <property type="entry name" value="FkbM_mtfrase"/>
</dbReference>
<dbReference type="PANTHER" id="PTHR34203:SF15">
    <property type="entry name" value="SLL1173 PROTEIN"/>
    <property type="match status" value="1"/>
</dbReference>
<evidence type="ECO:0000313" key="2">
    <source>
        <dbReference type="EMBL" id="GEC62421.1"/>
    </source>
</evidence>
<evidence type="ECO:0000259" key="1">
    <source>
        <dbReference type="Pfam" id="PF05050"/>
    </source>
</evidence>